<evidence type="ECO:0000256" key="3">
    <source>
        <dbReference type="ARBA" id="ARBA00022729"/>
    </source>
</evidence>
<dbReference type="InterPro" id="IPR000914">
    <property type="entry name" value="SBP_5_dom"/>
</dbReference>
<gene>
    <name evidence="6" type="ORF">AUJ35_01545</name>
</gene>
<dbReference type="Gene3D" id="3.90.76.10">
    <property type="entry name" value="Dipeptide-binding Protein, Domain 1"/>
    <property type="match status" value="1"/>
</dbReference>
<dbReference type="GO" id="GO:1904680">
    <property type="term" value="F:peptide transmembrane transporter activity"/>
    <property type="evidence" value="ECO:0007669"/>
    <property type="project" value="TreeGrafter"/>
</dbReference>
<keyword evidence="3" id="KW-0732">Signal</keyword>
<protein>
    <recommendedName>
        <fullName evidence="5">Solute-binding protein family 5 domain-containing protein</fullName>
    </recommendedName>
</protein>
<dbReference type="InterPro" id="IPR030678">
    <property type="entry name" value="Peptide/Ni-bd"/>
</dbReference>
<feature type="domain" description="Solute-binding protein family 5" evidence="5">
    <location>
        <begin position="151"/>
        <end position="568"/>
    </location>
</feature>
<comment type="caution">
    <text evidence="6">The sequence shown here is derived from an EMBL/GenBank/DDBJ whole genome shotgun (WGS) entry which is preliminary data.</text>
</comment>
<dbReference type="SUPFAM" id="SSF53850">
    <property type="entry name" value="Periplasmic binding protein-like II"/>
    <property type="match status" value="1"/>
</dbReference>
<name>A0A1J4TC31_9BACT</name>
<evidence type="ECO:0000313" key="6">
    <source>
        <dbReference type="EMBL" id="OIO07783.1"/>
    </source>
</evidence>
<keyword evidence="4" id="KW-0812">Transmembrane</keyword>
<dbReference type="GO" id="GO:0015833">
    <property type="term" value="P:peptide transport"/>
    <property type="evidence" value="ECO:0007669"/>
    <property type="project" value="TreeGrafter"/>
</dbReference>
<accession>A0A1J4TC31</accession>
<comment type="similarity">
    <text evidence="1">Belongs to the bacterial solute-binding protein 5 family.</text>
</comment>
<organism evidence="6 7">
    <name type="scientific">Candidatus Falkowbacteria bacterium CG1_02_41_21</name>
    <dbReference type="NCBI Taxonomy" id="1805147"/>
    <lineage>
        <taxon>Bacteria</taxon>
        <taxon>Candidatus Falkowiibacteriota</taxon>
    </lineage>
</organism>
<dbReference type="Gene3D" id="3.10.105.10">
    <property type="entry name" value="Dipeptide-binding Protein, Domain 3"/>
    <property type="match status" value="1"/>
</dbReference>
<dbReference type="AlphaFoldDB" id="A0A1J4TC31"/>
<proteinExistence type="inferred from homology"/>
<sequence>MNPHQQKILGFFKVTKQKLVSIFGRFIKVKKPSYYEQKRLAQMDHQLVYSLSPKKIPNSNQLKHLRKILGPREKMWLRTAVLVLIASLLFLGIKFYREHLELSPIKGGSYSEGLVGYPKYINPLYNYNRDVDSDLSALIFSGLFKHDDAGKLSPDLAEKWEMGADAKSYTITLRDNVKFHNGDKLIADDVVFTFEAIKNPDYNSPWRQMFLGAEIEKVDDRTVKFTLGESYAPFLELLTFGILPQNLWSPINPETADLADLNLKPIGSGLYKFKSLVKNKSGEIKEYNLEANSDYFQREPYISKITFKFYPNTQEAVSALNNNSVDGLSYLPHENSADVLTKNSMNFYKLKMPRLTALFFNKKANLYLSDQNIKTALALSLDKSKIINEALSGDAQIIAGPILPDSFAYSPDLKKYDYNLGAAEKLLDDSGWQKVAISAEEASRAVSITAEEAAKDGNLALHRDIAAYASSSRLEIAGNWRVKTSKTKGVARQYLFVSLTVVDSVDNLKVADEIKKLWEALGVKIDIKSIPTNRVESDVVKPRNFEILLFSQVLGSDPDAYSFWHSSQAGEGGSNLADYRNKDVDALLESARLTADQSQRIAKYKKFQEIVTKELPAIFLYSAYYNYPQNKQIKGFNKQIITDPADRFSGVADWYEKTKKKLKWQLLI</sequence>
<dbReference type="PIRSF" id="PIRSF002741">
    <property type="entry name" value="MppA"/>
    <property type="match status" value="1"/>
</dbReference>
<dbReference type="CDD" id="cd08513">
    <property type="entry name" value="PBP2_thermophilic_Hb8_like"/>
    <property type="match status" value="1"/>
</dbReference>
<keyword evidence="4" id="KW-1133">Transmembrane helix</keyword>
<feature type="transmembrane region" description="Helical" evidence="4">
    <location>
        <begin position="75"/>
        <end position="96"/>
    </location>
</feature>
<dbReference type="PROSITE" id="PS01040">
    <property type="entry name" value="SBP_BACTERIAL_5"/>
    <property type="match status" value="1"/>
</dbReference>
<evidence type="ECO:0000313" key="7">
    <source>
        <dbReference type="Proteomes" id="UP000182860"/>
    </source>
</evidence>
<dbReference type="Pfam" id="PF00496">
    <property type="entry name" value="SBP_bac_5"/>
    <property type="match status" value="1"/>
</dbReference>
<dbReference type="Gene3D" id="3.40.190.10">
    <property type="entry name" value="Periplasmic binding protein-like II"/>
    <property type="match status" value="1"/>
</dbReference>
<evidence type="ECO:0000259" key="5">
    <source>
        <dbReference type="Pfam" id="PF00496"/>
    </source>
</evidence>
<dbReference type="GO" id="GO:0042597">
    <property type="term" value="C:periplasmic space"/>
    <property type="evidence" value="ECO:0007669"/>
    <property type="project" value="UniProtKB-ARBA"/>
</dbReference>
<dbReference type="Proteomes" id="UP000182860">
    <property type="component" value="Unassembled WGS sequence"/>
</dbReference>
<dbReference type="PANTHER" id="PTHR30290">
    <property type="entry name" value="PERIPLASMIC BINDING COMPONENT OF ABC TRANSPORTER"/>
    <property type="match status" value="1"/>
</dbReference>
<dbReference type="InterPro" id="IPR039424">
    <property type="entry name" value="SBP_5"/>
</dbReference>
<dbReference type="GO" id="GO:0043190">
    <property type="term" value="C:ATP-binding cassette (ABC) transporter complex"/>
    <property type="evidence" value="ECO:0007669"/>
    <property type="project" value="InterPro"/>
</dbReference>
<dbReference type="EMBL" id="MNUV01000027">
    <property type="protein sequence ID" value="OIO07783.1"/>
    <property type="molecule type" value="Genomic_DNA"/>
</dbReference>
<dbReference type="PANTHER" id="PTHR30290:SF9">
    <property type="entry name" value="OLIGOPEPTIDE-BINDING PROTEIN APPA"/>
    <property type="match status" value="1"/>
</dbReference>
<reference evidence="6 7" key="1">
    <citation type="journal article" date="2016" name="Environ. Microbiol.">
        <title>Genomic resolution of a cold subsurface aquifer community provides metabolic insights for novel microbes adapted to high CO concentrations.</title>
        <authorList>
            <person name="Probst A.J."/>
            <person name="Castelle C.J."/>
            <person name="Singh A."/>
            <person name="Brown C.T."/>
            <person name="Anantharaman K."/>
            <person name="Sharon I."/>
            <person name="Hug L.A."/>
            <person name="Burstein D."/>
            <person name="Emerson J.B."/>
            <person name="Thomas B.C."/>
            <person name="Banfield J.F."/>
        </authorList>
    </citation>
    <scope>NUCLEOTIDE SEQUENCE [LARGE SCALE GENOMIC DNA]</scope>
    <source>
        <strain evidence="6">CG1_02_41_21</strain>
    </source>
</reference>
<evidence type="ECO:0000256" key="2">
    <source>
        <dbReference type="ARBA" id="ARBA00022448"/>
    </source>
</evidence>
<keyword evidence="2" id="KW-0813">Transport</keyword>
<evidence type="ECO:0000256" key="4">
    <source>
        <dbReference type="SAM" id="Phobius"/>
    </source>
</evidence>
<keyword evidence="4" id="KW-0472">Membrane</keyword>
<dbReference type="InterPro" id="IPR023765">
    <property type="entry name" value="SBP_5_CS"/>
</dbReference>
<evidence type="ECO:0000256" key="1">
    <source>
        <dbReference type="ARBA" id="ARBA00005695"/>
    </source>
</evidence>